<dbReference type="Proteomes" id="UP001596119">
    <property type="component" value="Unassembled WGS sequence"/>
</dbReference>
<accession>A0ABW1I535</accession>
<gene>
    <name evidence="2" type="primary">mftF</name>
    <name evidence="2" type="ORF">ACFQH9_10920</name>
</gene>
<keyword evidence="3" id="KW-1185">Reference proteome</keyword>
<sequence>MGSTGTLPDGMRVVLDRRVRRLAGRDGGAALLGGAPPKLVHLSPRAQTVLGAGDTVTVADPTSRALARTLLDSGFAHPAHPIPGGPGRGEVTVVVPVKDRPLDRLLAALPDDLGGLIVVDDGGADPEGLAATVEAAHGRVIRHETPRGPAAARNAGLAAATTPLVMFLDSDVVPQEGWLDPLLDHLADPAVALVAPRIVALHPDGPDGRLRRLRLRSLIGRYEAVRSSLDLGPDPALIVPRSRVAYVPSAAMLVRRDAVGPGFDEDMHVAEDVDLVLRLHAAGRRLRYEPAARVAHDHRTSPGAWWLRKAYYGTGAAPLARRHRGAVPPMVLSPWTAAACAALLAQRRWSVPVAAAVTGVAAERLSRKLSRLERPRVSAARLAGLGLSGAGLQVANALLRHHWPLAAALLPFSRRARRAVLLAGVAEGLGDWWTHRRYDPAVRPDPVTHLVAHRLDDLAYGAGLWWGAWKARDTAALRPASPGRK</sequence>
<evidence type="ECO:0000259" key="1">
    <source>
        <dbReference type="Pfam" id="PF00535"/>
    </source>
</evidence>
<name>A0ABW1I535_9PSEU</name>
<reference evidence="3" key="1">
    <citation type="journal article" date="2019" name="Int. J. Syst. Evol. Microbiol.">
        <title>The Global Catalogue of Microorganisms (GCM) 10K type strain sequencing project: providing services to taxonomists for standard genome sequencing and annotation.</title>
        <authorList>
            <consortium name="The Broad Institute Genomics Platform"/>
            <consortium name="The Broad Institute Genome Sequencing Center for Infectious Disease"/>
            <person name="Wu L."/>
            <person name="Ma J."/>
        </authorList>
    </citation>
    <scope>NUCLEOTIDE SEQUENCE [LARGE SCALE GENOMIC DNA]</scope>
    <source>
        <strain evidence="3">CGMCC 4.7397</strain>
    </source>
</reference>
<proteinExistence type="predicted"/>
<dbReference type="PANTHER" id="PTHR43179">
    <property type="entry name" value="RHAMNOSYLTRANSFERASE WBBL"/>
    <property type="match status" value="1"/>
</dbReference>
<dbReference type="InterPro" id="IPR001173">
    <property type="entry name" value="Glyco_trans_2-like"/>
</dbReference>
<dbReference type="Gene3D" id="3.90.550.10">
    <property type="entry name" value="Spore Coat Polysaccharide Biosynthesis Protein SpsA, Chain A"/>
    <property type="match status" value="1"/>
</dbReference>
<dbReference type="Pfam" id="PF00535">
    <property type="entry name" value="Glycos_transf_2"/>
    <property type="match status" value="1"/>
</dbReference>
<evidence type="ECO:0000313" key="3">
    <source>
        <dbReference type="Proteomes" id="UP001596119"/>
    </source>
</evidence>
<comment type="caution">
    <text evidence="2">The sequence shown here is derived from an EMBL/GenBank/DDBJ whole genome shotgun (WGS) entry which is preliminary data.</text>
</comment>
<protein>
    <submittedName>
        <fullName evidence="2">Mycofactocin biosynthesis glycosyltransferase MftF</fullName>
    </submittedName>
</protein>
<dbReference type="InterPro" id="IPR029044">
    <property type="entry name" value="Nucleotide-diphossugar_trans"/>
</dbReference>
<feature type="domain" description="Glycosyltransferase 2-like" evidence="1">
    <location>
        <begin position="113"/>
        <end position="210"/>
    </location>
</feature>
<organism evidence="2 3">
    <name type="scientific">Pseudonocardia lutea</name>
    <dbReference type="NCBI Taxonomy" id="2172015"/>
    <lineage>
        <taxon>Bacteria</taxon>
        <taxon>Bacillati</taxon>
        <taxon>Actinomycetota</taxon>
        <taxon>Actinomycetes</taxon>
        <taxon>Pseudonocardiales</taxon>
        <taxon>Pseudonocardiaceae</taxon>
        <taxon>Pseudonocardia</taxon>
    </lineage>
</organism>
<evidence type="ECO:0000313" key="2">
    <source>
        <dbReference type="EMBL" id="MFC5948787.1"/>
    </source>
</evidence>
<dbReference type="NCBIfam" id="TIGR03965">
    <property type="entry name" value="mycofact_glyco"/>
    <property type="match status" value="1"/>
</dbReference>
<dbReference type="PANTHER" id="PTHR43179:SF7">
    <property type="entry name" value="RHAMNOSYLTRANSFERASE WBBL"/>
    <property type="match status" value="1"/>
</dbReference>
<dbReference type="InterPro" id="IPR023981">
    <property type="entry name" value="MftF"/>
</dbReference>
<dbReference type="RefSeq" id="WP_379565855.1">
    <property type="nucleotide sequence ID" value="NZ_JBHSQK010000020.1"/>
</dbReference>
<dbReference type="SUPFAM" id="SSF53448">
    <property type="entry name" value="Nucleotide-diphospho-sugar transferases"/>
    <property type="match status" value="1"/>
</dbReference>
<dbReference type="EMBL" id="JBHSQK010000020">
    <property type="protein sequence ID" value="MFC5948787.1"/>
    <property type="molecule type" value="Genomic_DNA"/>
</dbReference>